<evidence type="ECO:0000259" key="5">
    <source>
        <dbReference type="PROSITE" id="PS01124"/>
    </source>
</evidence>
<dbReference type="SMART" id="SM00342">
    <property type="entry name" value="HTH_ARAC"/>
    <property type="match status" value="1"/>
</dbReference>
<dbReference type="PANTHER" id="PTHR43280:SF2">
    <property type="entry name" value="HTH-TYPE TRANSCRIPTIONAL REGULATOR EXSA"/>
    <property type="match status" value="1"/>
</dbReference>
<dbReference type="GO" id="GO:0000160">
    <property type="term" value="P:phosphorelay signal transduction system"/>
    <property type="evidence" value="ECO:0007669"/>
    <property type="project" value="InterPro"/>
</dbReference>
<dbReference type="InterPro" id="IPR011006">
    <property type="entry name" value="CheY-like_superfamily"/>
</dbReference>
<evidence type="ECO:0000313" key="9">
    <source>
        <dbReference type="Proteomes" id="UP000214880"/>
    </source>
</evidence>
<dbReference type="RefSeq" id="WP_092070144.1">
    <property type="nucleotide sequence ID" value="NZ_FNHB01000002.1"/>
</dbReference>
<dbReference type="InterPro" id="IPR009057">
    <property type="entry name" value="Homeodomain-like_sf"/>
</dbReference>
<dbReference type="SUPFAM" id="SSF52172">
    <property type="entry name" value="CheY-like"/>
    <property type="match status" value="1"/>
</dbReference>
<accession>A0A1G9Q7F8</accession>
<evidence type="ECO:0000256" key="4">
    <source>
        <dbReference type="PROSITE-ProRule" id="PRU00169"/>
    </source>
</evidence>
<feature type="domain" description="Response regulatory" evidence="6">
    <location>
        <begin position="3"/>
        <end position="120"/>
    </location>
</feature>
<feature type="modified residue" description="4-aspartylphosphate" evidence="4">
    <location>
        <position position="55"/>
    </location>
</feature>
<evidence type="ECO:0000259" key="7">
    <source>
        <dbReference type="PROSITE" id="PS50887"/>
    </source>
</evidence>
<dbReference type="PROSITE" id="PS50887">
    <property type="entry name" value="GGDEF"/>
    <property type="match status" value="1"/>
</dbReference>
<feature type="domain" description="GGDEF" evidence="7">
    <location>
        <begin position="178"/>
        <end position="310"/>
    </location>
</feature>
<dbReference type="STRING" id="146817.SAMN04488502_10267"/>
<dbReference type="InterPro" id="IPR041522">
    <property type="entry name" value="CdaR_GGDEF"/>
</dbReference>
<dbReference type="InterPro" id="IPR018060">
    <property type="entry name" value="HTH_AraC"/>
</dbReference>
<name>A0A1G9Q7F8_9FIRM</name>
<dbReference type="InterPro" id="IPR000160">
    <property type="entry name" value="GGDEF_dom"/>
</dbReference>
<evidence type="ECO:0000259" key="6">
    <source>
        <dbReference type="PROSITE" id="PS50110"/>
    </source>
</evidence>
<evidence type="ECO:0000313" key="8">
    <source>
        <dbReference type="EMBL" id="SDM06879.1"/>
    </source>
</evidence>
<proteinExistence type="predicted"/>
<dbReference type="Pfam" id="PF00072">
    <property type="entry name" value="Response_reg"/>
    <property type="match status" value="1"/>
</dbReference>
<gene>
    <name evidence="8" type="ORF">SAMN04488502_10267</name>
</gene>
<dbReference type="GO" id="GO:0043565">
    <property type="term" value="F:sequence-specific DNA binding"/>
    <property type="evidence" value="ECO:0007669"/>
    <property type="project" value="InterPro"/>
</dbReference>
<feature type="domain" description="HTH araC/xylS-type" evidence="5">
    <location>
        <begin position="435"/>
        <end position="533"/>
    </location>
</feature>
<dbReference type="InterPro" id="IPR020449">
    <property type="entry name" value="Tscrpt_reg_AraC-type_HTH"/>
</dbReference>
<dbReference type="EMBL" id="FNHB01000002">
    <property type="protein sequence ID" value="SDM06879.1"/>
    <property type="molecule type" value="Genomic_DNA"/>
</dbReference>
<evidence type="ECO:0000256" key="1">
    <source>
        <dbReference type="ARBA" id="ARBA00023015"/>
    </source>
</evidence>
<sequence length="539" mass="61120">MYTLLIAEDEALERQALRYIITQQCPEVNIVGEAGDGTSAVREAAQQQPDIVLLDIRMPEMNGLEAAKAIRAILPEVRIVMLTAFDEFEYAKQALKIGAVEYLLKPLRPDDLVKALAAVTEQVGLAKRKVREDLQIRQSLKEAAPYIKMSFVQDLIAGNITELHQFHERAGFLGMEVTTGVVMVLDIDNFKQLTRNEPELKKQLVKQQLYRITADAAGSNVLVTPFSSDHIIIISGQSALDQPEAVKAEAIELAEKIRKAIVGIMGISITIGIGRHYRDPRDMHKSYVEAVNAQRQRFYLGDNQIIHIEDIPHLSGQPFHYPFQNERAVLERVRCGDRKQAREALAALLEEIFAKSGSVDIIKASVLELLIVLSRAAIEGGASLEQLTLLNFDHINKLMQCANKDQVHRWMFDSLDSFLDNMLENRSGMNTRVINKACEFIVKNCHRNISLEEVSQFVHLSPFYFSRLFKQDKGCNFVDFLTKARVDKAKLLLQNFDYTIVRIAADSGYHDASYFCRVFRQEVGMTPNQYRNELRRGKR</sequence>
<dbReference type="InterPro" id="IPR018062">
    <property type="entry name" value="HTH_AraC-typ_CS"/>
</dbReference>
<keyword evidence="3" id="KW-0804">Transcription</keyword>
<evidence type="ECO:0000256" key="2">
    <source>
        <dbReference type="ARBA" id="ARBA00023125"/>
    </source>
</evidence>
<keyword evidence="1" id="KW-0805">Transcription regulation</keyword>
<dbReference type="Proteomes" id="UP000214880">
    <property type="component" value="Unassembled WGS sequence"/>
</dbReference>
<dbReference type="PROSITE" id="PS50110">
    <property type="entry name" value="RESPONSE_REGULATORY"/>
    <property type="match status" value="1"/>
</dbReference>
<dbReference type="GO" id="GO:0003700">
    <property type="term" value="F:DNA-binding transcription factor activity"/>
    <property type="evidence" value="ECO:0007669"/>
    <property type="project" value="InterPro"/>
</dbReference>
<dbReference type="PROSITE" id="PS00041">
    <property type="entry name" value="HTH_ARAC_FAMILY_1"/>
    <property type="match status" value="1"/>
</dbReference>
<dbReference type="PROSITE" id="PS01124">
    <property type="entry name" value="HTH_ARAC_FAMILY_2"/>
    <property type="match status" value="1"/>
</dbReference>
<dbReference type="SUPFAM" id="SSF46689">
    <property type="entry name" value="Homeodomain-like"/>
    <property type="match status" value="2"/>
</dbReference>
<dbReference type="SMART" id="SM00448">
    <property type="entry name" value="REC"/>
    <property type="match status" value="1"/>
</dbReference>
<dbReference type="AlphaFoldDB" id="A0A1G9Q7F8"/>
<dbReference type="Pfam" id="PF12833">
    <property type="entry name" value="HTH_18"/>
    <property type="match status" value="1"/>
</dbReference>
<evidence type="ECO:0000256" key="3">
    <source>
        <dbReference type="ARBA" id="ARBA00023163"/>
    </source>
</evidence>
<protein>
    <submittedName>
        <fullName evidence="8">Two-component system, response regulator YesN</fullName>
    </submittedName>
</protein>
<dbReference type="Gene3D" id="3.40.50.2300">
    <property type="match status" value="1"/>
</dbReference>
<keyword evidence="2" id="KW-0238">DNA-binding</keyword>
<reference evidence="8 9" key="1">
    <citation type="submission" date="2016-10" db="EMBL/GenBank/DDBJ databases">
        <authorList>
            <person name="de Groot N.N."/>
        </authorList>
    </citation>
    <scope>NUCLEOTIDE SEQUENCE [LARGE SCALE GENOMIC DNA]</scope>
    <source>
        <strain evidence="8 9">DSM 1736</strain>
    </source>
</reference>
<dbReference type="OrthoDB" id="324626at2"/>
<keyword evidence="4" id="KW-0597">Phosphoprotein</keyword>
<dbReference type="PANTHER" id="PTHR43280">
    <property type="entry name" value="ARAC-FAMILY TRANSCRIPTIONAL REGULATOR"/>
    <property type="match status" value="1"/>
</dbReference>
<organism evidence="8 9">
    <name type="scientific">Dendrosporobacter quercicolus</name>
    <dbReference type="NCBI Taxonomy" id="146817"/>
    <lineage>
        <taxon>Bacteria</taxon>
        <taxon>Bacillati</taxon>
        <taxon>Bacillota</taxon>
        <taxon>Negativicutes</taxon>
        <taxon>Selenomonadales</taxon>
        <taxon>Sporomusaceae</taxon>
        <taxon>Dendrosporobacter</taxon>
    </lineage>
</organism>
<dbReference type="Pfam" id="PF17853">
    <property type="entry name" value="GGDEF_2"/>
    <property type="match status" value="1"/>
</dbReference>
<dbReference type="CDD" id="cd17536">
    <property type="entry name" value="REC_YesN-like"/>
    <property type="match status" value="1"/>
</dbReference>
<keyword evidence="9" id="KW-1185">Reference proteome</keyword>
<dbReference type="Gene3D" id="1.10.10.60">
    <property type="entry name" value="Homeodomain-like"/>
    <property type="match status" value="2"/>
</dbReference>
<dbReference type="PRINTS" id="PR00032">
    <property type="entry name" value="HTHARAC"/>
</dbReference>
<dbReference type="InterPro" id="IPR001789">
    <property type="entry name" value="Sig_transdc_resp-reg_receiver"/>
</dbReference>